<dbReference type="Proteomes" id="UP000733744">
    <property type="component" value="Unassembled WGS sequence"/>
</dbReference>
<keyword evidence="1" id="KW-0597">Phosphoprotein</keyword>
<dbReference type="InterPro" id="IPR052155">
    <property type="entry name" value="Biofilm_reg_signaling"/>
</dbReference>
<feature type="domain" description="EAL" evidence="5">
    <location>
        <begin position="558"/>
        <end position="812"/>
    </location>
</feature>
<dbReference type="CDD" id="cd19920">
    <property type="entry name" value="REC_PA4781-like"/>
    <property type="match status" value="1"/>
</dbReference>
<dbReference type="Pfam" id="PF08448">
    <property type="entry name" value="PAS_4"/>
    <property type="match status" value="1"/>
</dbReference>
<dbReference type="Gene3D" id="3.20.20.450">
    <property type="entry name" value="EAL domain"/>
    <property type="match status" value="1"/>
</dbReference>
<dbReference type="PROSITE" id="PS50113">
    <property type="entry name" value="PAC"/>
    <property type="match status" value="2"/>
</dbReference>
<evidence type="ECO:0000259" key="4">
    <source>
        <dbReference type="PROSITE" id="PS50113"/>
    </source>
</evidence>
<feature type="domain" description="Response regulatory" evidence="2">
    <location>
        <begin position="10"/>
        <end position="125"/>
    </location>
</feature>
<dbReference type="InterPro" id="IPR001789">
    <property type="entry name" value="Sig_transdc_resp-reg_receiver"/>
</dbReference>
<dbReference type="Gene3D" id="3.30.70.270">
    <property type="match status" value="1"/>
</dbReference>
<dbReference type="CDD" id="cd01949">
    <property type="entry name" value="GGDEF"/>
    <property type="match status" value="1"/>
</dbReference>
<dbReference type="PANTHER" id="PTHR44757:SF2">
    <property type="entry name" value="BIOFILM ARCHITECTURE MAINTENANCE PROTEIN MBAA"/>
    <property type="match status" value="1"/>
</dbReference>
<dbReference type="SMART" id="SM00448">
    <property type="entry name" value="REC"/>
    <property type="match status" value="1"/>
</dbReference>
<dbReference type="InterPro" id="IPR011006">
    <property type="entry name" value="CheY-like_superfamily"/>
</dbReference>
<dbReference type="InterPro" id="IPR013767">
    <property type="entry name" value="PAS_fold"/>
</dbReference>
<dbReference type="Pfam" id="PF00563">
    <property type="entry name" value="EAL"/>
    <property type="match status" value="1"/>
</dbReference>
<feature type="domain" description="PAC" evidence="4">
    <location>
        <begin position="330"/>
        <end position="384"/>
    </location>
</feature>
<dbReference type="InterPro" id="IPR000014">
    <property type="entry name" value="PAS"/>
</dbReference>
<dbReference type="PANTHER" id="PTHR44757">
    <property type="entry name" value="DIGUANYLATE CYCLASE DGCP"/>
    <property type="match status" value="1"/>
</dbReference>
<evidence type="ECO:0000313" key="7">
    <source>
        <dbReference type="EMBL" id="TRW89955.1"/>
    </source>
</evidence>
<dbReference type="SUPFAM" id="SSF141868">
    <property type="entry name" value="EAL domain-like"/>
    <property type="match status" value="1"/>
</dbReference>
<name>A0ABY3C530_9GAMM</name>
<feature type="domain" description="PAC" evidence="4">
    <location>
        <begin position="210"/>
        <end position="262"/>
    </location>
</feature>
<evidence type="ECO:0000259" key="6">
    <source>
        <dbReference type="PROSITE" id="PS50887"/>
    </source>
</evidence>
<dbReference type="EMBL" id="RYFG02000120">
    <property type="protein sequence ID" value="TRW89955.1"/>
    <property type="molecule type" value="Genomic_DNA"/>
</dbReference>
<dbReference type="PROSITE" id="PS50110">
    <property type="entry name" value="RESPONSE_REGULATORY"/>
    <property type="match status" value="1"/>
</dbReference>
<gene>
    <name evidence="7" type="ORF">EKO24_020245</name>
</gene>
<dbReference type="InterPro" id="IPR029787">
    <property type="entry name" value="Nucleotide_cyclase"/>
</dbReference>
<sequence>MIFSVLDRPVVLIVDDEPANIEILAALLSRDYQVKVATNGETALYIANQLPQPDLILLDIMMPGMDGFEVCKTLKAKEETKDIPVIFVTAAGPESESMGFDLGAVDYITKPINRQITKLRVKAHIELVQSRKYISQHLAFLHNLIENAPLSVSVLSTDYRWLLLNKISLVLQECEDLHQANQQHPFLFIDADDRDNYSGILQEVFAGKNQDLQVHMVGMQGMRRCVDLRLSPLYDAQGKVIGALSLGVDVTESQQAQTRLRLLAKVFENSQEGIVIADLNGNIVDINPGYKKITGYSRLEVLGNKLALQNFGVQDQAAHSMIWKAINETGQWQGEIVNRNKNGDLFSEWLSVTLIKDQHGNPEHYLGVFSGISLIKKYQKDLKKIAHYDSLTSLPNRQSLDEQLKQAIAECDQDQGLLAICYFDLDGFKVINDKWGAETGDEVLIEWGKRISHAVGGADTVFRVGGDEFVTLFYGIPNKYECTVLLEKLFASISNKIIANNVVYPVTASVGVTLYPYDNDNPDMLLRHAHQAMCTAKISGKNRYHFFDVDEDLRMRSLNSEQNRIQKALERGELELFYQPKSNFQSQATTGAEALIRWRHPERGVLSPVEFLPYIHQTDLEISVGEWVIETALAQQYHWYKQNVKIELSINISACHLQSAGFISYLQQQLAKYPDLPRGAIQIEVLETAALEDFDAVTETMRECQKLGVDFALDDFGTGYSSLAYLCKLPISTIKIDQTFVYNMLNDQASYAIIVGIVALAKSLSREIVAEGVETLQQYAALAEMGCNLAQGYLIAKPMSASEFYRWFLESPDLNANQRAG</sequence>
<dbReference type="Pfam" id="PF00072">
    <property type="entry name" value="Response_reg"/>
    <property type="match status" value="1"/>
</dbReference>
<dbReference type="CDD" id="cd01948">
    <property type="entry name" value="EAL"/>
    <property type="match status" value="1"/>
</dbReference>
<dbReference type="InterPro" id="IPR035919">
    <property type="entry name" value="EAL_sf"/>
</dbReference>
<feature type="domain" description="PAS" evidence="3">
    <location>
        <begin position="259"/>
        <end position="309"/>
    </location>
</feature>
<evidence type="ECO:0000259" key="5">
    <source>
        <dbReference type="PROSITE" id="PS50883"/>
    </source>
</evidence>
<comment type="caution">
    <text evidence="7">The sequence shown here is derived from an EMBL/GenBank/DDBJ whole genome shotgun (WGS) entry which is preliminary data.</text>
</comment>
<organism evidence="7 8">
    <name type="scientific">Candidatus Methylobacter oryzae</name>
    <dbReference type="NCBI Taxonomy" id="2497749"/>
    <lineage>
        <taxon>Bacteria</taxon>
        <taxon>Pseudomonadati</taxon>
        <taxon>Pseudomonadota</taxon>
        <taxon>Gammaproteobacteria</taxon>
        <taxon>Methylococcales</taxon>
        <taxon>Methylococcaceae</taxon>
        <taxon>Methylobacter</taxon>
    </lineage>
</organism>
<dbReference type="PROSITE" id="PS50887">
    <property type="entry name" value="GGDEF"/>
    <property type="match status" value="1"/>
</dbReference>
<evidence type="ECO:0000259" key="2">
    <source>
        <dbReference type="PROSITE" id="PS50110"/>
    </source>
</evidence>
<reference evidence="7 8" key="1">
    <citation type="journal article" date="2019" name="Antonie Van Leeuwenhoek">
        <title>Description of 'Ca. Methylobacter oryzae' KRF1, a novel species from the environmentally important Methylobacter clade 2.</title>
        <authorList>
            <person name="Khatri K."/>
            <person name="Mohite J.A."/>
            <person name="Pandit P.S."/>
            <person name="Bahulikar R."/>
            <person name="Rahalkar M.C."/>
        </authorList>
    </citation>
    <scope>NUCLEOTIDE SEQUENCE [LARGE SCALE GENOMIC DNA]</scope>
    <source>
        <strain evidence="7 8">KRF1</strain>
    </source>
</reference>
<dbReference type="InterPro" id="IPR043128">
    <property type="entry name" value="Rev_trsase/Diguanyl_cyclase"/>
</dbReference>
<dbReference type="Gene3D" id="3.40.50.2300">
    <property type="match status" value="1"/>
</dbReference>
<dbReference type="RefSeq" id="WP_127026992.1">
    <property type="nucleotide sequence ID" value="NZ_RYFG02000120.1"/>
</dbReference>
<feature type="domain" description="GGDEF" evidence="6">
    <location>
        <begin position="416"/>
        <end position="549"/>
    </location>
</feature>
<feature type="modified residue" description="4-aspartylphosphate" evidence="1">
    <location>
        <position position="59"/>
    </location>
</feature>
<dbReference type="SMART" id="SM00086">
    <property type="entry name" value="PAC"/>
    <property type="match status" value="2"/>
</dbReference>
<dbReference type="SMART" id="SM00091">
    <property type="entry name" value="PAS"/>
    <property type="match status" value="2"/>
</dbReference>
<evidence type="ECO:0000313" key="8">
    <source>
        <dbReference type="Proteomes" id="UP000733744"/>
    </source>
</evidence>
<dbReference type="CDD" id="cd00130">
    <property type="entry name" value="PAS"/>
    <property type="match status" value="1"/>
</dbReference>
<dbReference type="PROSITE" id="PS50883">
    <property type="entry name" value="EAL"/>
    <property type="match status" value="1"/>
</dbReference>
<dbReference type="Gene3D" id="3.30.450.20">
    <property type="entry name" value="PAS domain"/>
    <property type="match status" value="2"/>
</dbReference>
<dbReference type="InterPro" id="IPR001610">
    <property type="entry name" value="PAC"/>
</dbReference>
<dbReference type="InterPro" id="IPR001633">
    <property type="entry name" value="EAL_dom"/>
</dbReference>
<dbReference type="SUPFAM" id="SSF55073">
    <property type="entry name" value="Nucleotide cyclase"/>
    <property type="match status" value="1"/>
</dbReference>
<keyword evidence="8" id="KW-1185">Reference proteome</keyword>
<dbReference type="NCBIfam" id="TIGR00229">
    <property type="entry name" value="sensory_box"/>
    <property type="match status" value="1"/>
</dbReference>
<dbReference type="PROSITE" id="PS50112">
    <property type="entry name" value="PAS"/>
    <property type="match status" value="1"/>
</dbReference>
<evidence type="ECO:0000259" key="3">
    <source>
        <dbReference type="PROSITE" id="PS50112"/>
    </source>
</evidence>
<proteinExistence type="predicted"/>
<dbReference type="SUPFAM" id="SSF52172">
    <property type="entry name" value="CheY-like"/>
    <property type="match status" value="1"/>
</dbReference>
<dbReference type="SMART" id="SM00052">
    <property type="entry name" value="EAL"/>
    <property type="match status" value="1"/>
</dbReference>
<protein>
    <submittedName>
        <fullName evidence="7">EAL domain-containing protein</fullName>
    </submittedName>
</protein>
<dbReference type="SMART" id="SM00267">
    <property type="entry name" value="GGDEF"/>
    <property type="match status" value="1"/>
</dbReference>
<evidence type="ECO:0000256" key="1">
    <source>
        <dbReference type="PROSITE-ProRule" id="PRU00169"/>
    </source>
</evidence>
<dbReference type="NCBIfam" id="TIGR00254">
    <property type="entry name" value="GGDEF"/>
    <property type="match status" value="1"/>
</dbReference>
<accession>A0ABY3C530</accession>
<dbReference type="InterPro" id="IPR013656">
    <property type="entry name" value="PAS_4"/>
</dbReference>
<dbReference type="InterPro" id="IPR000700">
    <property type="entry name" value="PAS-assoc_C"/>
</dbReference>
<dbReference type="SUPFAM" id="SSF55785">
    <property type="entry name" value="PYP-like sensor domain (PAS domain)"/>
    <property type="match status" value="2"/>
</dbReference>
<dbReference type="Pfam" id="PF00990">
    <property type="entry name" value="GGDEF"/>
    <property type="match status" value="1"/>
</dbReference>
<dbReference type="InterPro" id="IPR035965">
    <property type="entry name" value="PAS-like_dom_sf"/>
</dbReference>
<dbReference type="InterPro" id="IPR000160">
    <property type="entry name" value="GGDEF_dom"/>
</dbReference>
<dbReference type="Pfam" id="PF00989">
    <property type="entry name" value="PAS"/>
    <property type="match status" value="1"/>
</dbReference>